<protein>
    <submittedName>
        <fullName evidence="1">Uncharacterized protein</fullName>
    </submittedName>
</protein>
<evidence type="ECO:0000313" key="2">
    <source>
        <dbReference type="Proteomes" id="UP000489600"/>
    </source>
</evidence>
<dbReference type="Proteomes" id="UP000489600">
    <property type="component" value="Unassembled WGS sequence"/>
</dbReference>
<reference evidence="1" key="1">
    <citation type="submission" date="2019-07" db="EMBL/GenBank/DDBJ databases">
        <authorList>
            <person name="Dittberner H."/>
        </authorList>
    </citation>
    <scope>NUCLEOTIDE SEQUENCE [LARGE SCALE GENOMIC DNA]</scope>
</reference>
<evidence type="ECO:0000313" key="1">
    <source>
        <dbReference type="EMBL" id="VVB11401.1"/>
    </source>
</evidence>
<comment type="caution">
    <text evidence="1">The sequence shown here is derived from an EMBL/GenBank/DDBJ whole genome shotgun (WGS) entry which is preliminary data.</text>
</comment>
<name>A0A565CCZ5_9BRAS</name>
<accession>A0A565CCZ5</accession>
<dbReference type="AlphaFoldDB" id="A0A565CCZ5"/>
<gene>
    <name evidence="1" type="ORF">ANE_LOCUS21845</name>
</gene>
<sequence>MIYGSRTGAVYYRLKNLIYGKQTESSVPSRRGKINRAVDTSTLAIRGLNYLELFTKP</sequence>
<keyword evidence="2" id="KW-1185">Reference proteome</keyword>
<dbReference type="EMBL" id="CABITT030000007">
    <property type="protein sequence ID" value="VVB11401.1"/>
    <property type="molecule type" value="Genomic_DNA"/>
</dbReference>
<proteinExistence type="predicted"/>
<organism evidence="1 2">
    <name type="scientific">Arabis nemorensis</name>
    <dbReference type="NCBI Taxonomy" id="586526"/>
    <lineage>
        <taxon>Eukaryota</taxon>
        <taxon>Viridiplantae</taxon>
        <taxon>Streptophyta</taxon>
        <taxon>Embryophyta</taxon>
        <taxon>Tracheophyta</taxon>
        <taxon>Spermatophyta</taxon>
        <taxon>Magnoliopsida</taxon>
        <taxon>eudicotyledons</taxon>
        <taxon>Gunneridae</taxon>
        <taxon>Pentapetalae</taxon>
        <taxon>rosids</taxon>
        <taxon>malvids</taxon>
        <taxon>Brassicales</taxon>
        <taxon>Brassicaceae</taxon>
        <taxon>Arabideae</taxon>
        <taxon>Arabis</taxon>
    </lineage>
</organism>